<evidence type="ECO:0000313" key="3">
    <source>
        <dbReference type="EMBL" id="MDF1612231.1"/>
    </source>
</evidence>
<dbReference type="InterPro" id="IPR012429">
    <property type="entry name" value="HGSNAT_cat"/>
</dbReference>
<feature type="transmembrane region" description="Helical" evidence="1">
    <location>
        <begin position="304"/>
        <end position="325"/>
    </location>
</feature>
<dbReference type="Pfam" id="PF07786">
    <property type="entry name" value="HGSNAT_cat"/>
    <property type="match status" value="1"/>
</dbReference>
<feature type="transmembrane region" description="Helical" evidence="1">
    <location>
        <begin position="242"/>
        <end position="261"/>
    </location>
</feature>
<keyword evidence="1" id="KW-0812">Transmembrane</keyword>
<evidence type="ECO:0000259" key="2">
    <source>
        <dbReference type="Pfam" id="PF07786"/>
    </source>
</evidence>
<feature type="transmembrane region" description="Helical" evidence="1">
    <location>
        <begin position="358"/>
        <end position="377"/>
    </location>
</feature>
<name>A0AAE3NY47_9BACT</name>
<comment type="caution">
    <text evidence="3">The sequence shown here is derived from an EMBL/GenBank/DDBJ whole genome shotgun (WGS) entry which is preliminary data.</text>
</comment>
<feature type="transmembrane region" description="Helical" evidence="1">
    <location>
        <begin position="117"/>
        <end position="134"/>
    </location>
</feature>
<feature type="transmembrane region" description="Helical" evidence="1">
    <location>
        <begin position="141"/>
        <end position="160"/>
    </location>
</feature>
<feature type="transmembrane region" description="Helical" evidence="1">
    <location>
        <begin position="83"/>
        <end position="105"/>
    </location>
</feature>
<feature type="transmembrane region" description="Helical" evidence="1">
    <location>
        <begin position="210"/>
        <end position="230"/>
    </location>
</feature>
<dbReference type="RefSeq" id="WP_321536001.1">
    <property type="nucleotide sequence ID" value="NZ_JARGDL010000011.1"/>
</dbReference>
<gene>
    <name evidence="3" type="ORF">P0M35_08725</name>
</gene>
<dbReference type="AlphaFoldDB" id="A0AAE3NY47"/>
<feature type="transmembrane region" description="Helical" evidence="1">
    <location>
        <begin position="53"/>
        <end position="71"/>
    </location>
</feature>
<feature type="transmembrane region" description="Helical" evidence="1">
    <location>
        <begin position="273"/>
        <end position="292"/>
    </location>
</feature>
<protein>
    <submittedName>
        <fullName evidence="3">Heparan-alpha-glucosaminide N-acetyltransferase domain-containing protein</fullName>
    </submittedName>
</protein>
<dbReference type="EMBL" id="JARGDL010000011">
    <property type="protein sequence ID" value="MDF1612231.1"/>
    <property type="molecule type" value="Genomic_DNA"/>
</dbReference>
<keyword evidence="4" id="KW-1185">Reference proteome</keyword>
<organism evidence="3 4">
    <name type="scientific">Stygiobacter electus</name>
    <dbReference type="NCBI Taxonomy" id="3032292"/>
    <lineage>
        <taxon>Bacteria</taxon>
        <taxon>Pseudomonadati</taxon>
        <taxon>Ignavibacteriota</taxon>
        <taxon>Ignavibacteria</taxon>
        <taxon>Ignavibacteriales</taxon>
        <taxon>Melioribacteraceae</taxon>
        <taxon>Stygiobacter</taxon>
    </lineage>
</organism>
<feature type="domain" description="Heparan-alpha-glucosaminide N-acetyltransferase catalytic" evidence="2">
    <location>
        <begin position="9"/>
        <end position="154"/>
    </location>
</feature>
<dbReference type="Proteomes" id="UP001221302">
    <property type="component" value="Unassembled WGS sequence"/>
</dbReference>
<keyword evidence="1" id="KW-1133">Transmembrane helix</keyword>
<dbReference type="PANTHER" id="PTHR31061">
    <property type="entry name" value="LD22376P"/>
    <property type="match status" value="1"/>
</dbReference>
<sequence length="385" mass="44108">MKQTNLSNRLVSLDVFRGITIASMILVNNPGDWGNVYSPLLHAKWNGCTPTDLVFPFFLFIVGVSVTLSLSKRKERGDNLDKLLLQIFRRSFLIFIIGVFLNAFPDFNFSEVRILGVLQRIAIVYFFISLIFLFTEWKAQIIISSILLLGYWALLTLIPVPGIGAPNISQPTIFDPTLQKEIAPNIVAWLDNKLLAGHLWRTTKIWDPEGILSTLPAIVTGLLGVLLGKFLKSKLDELNKIAWIFVTANFLIFIGLFWNLSFPINKSLWTSSYVLFTGGLALHFFAMCYFLIDIKKYDWWTKPFIVYGTNAITVYTLSWIGGTILRRIKFNVNGIETSLRNILYDNLFTPIFSPINASLAWAIFYVLFWLGIMWIFYKKKIFLKI</sequence>
<evidence type="ECO:0000313" key="4">
    <source>
        <dbReference type="Proteomes" id="UP001221302"/>
    </source>
</evidence>
<evidence type="ECO:0000256" key="1">
    <source>
        <dbReference type="SAM" id="Phobius"/>
    </source>
</evidence>
<accession>A0AAE3NY47</accession>
<keyword evidence="1" id="KW-0472">Membrane</keyword>
<dbReference type="PANTHER" id="PTHR31061:SF24">
    <property type="entry name" value="LD22376P"/>
    <property type="match status" value="1"/>
</dbReference>
<reference evidence="3" key="1">
    <citation type="submission" date="2023-03" db="EMBL/GenBank/DDBJ databases">
        <title>Stygiobacter electus gen. nov., sp. nov., facultatively anaerobic thermotolerant bacterium of the class Ignavibacteria from a well of Yessentuki mineral water deposit.</title>
        <authorList>
            <person name="Podosokorskaya O.A."/>
            <person name="Elcheninov A.G."/>
            <person name="Petrova N.F."/>
            <person name="Zavarzina D.G."/>
            <person name="Kublanov I.V."/>
            <person name="Merkel A.Y."/>
        </authorList>
    </citation>
    <scope>NUCLEOTIDE SEQUENCE</scope>
    <source>
        <strain evidence="3">09-Me</strain>
    </source>
</reference>
<proteinExistence type="predicted"/>